<feature type="compositionally biased region" description="Polar residues" evidence="2">
    <location>
        <begin position="1"/>
        <end position="21"/>
    </location>
</feature>
<dbReference type="PROSITE" id="PS50048">
    <property type="entry name" value="ZN2_CY6_FUNGAL_2"/>
    <property type="match status" value="1"/>
</dbReference>
<feature type="region of interest" description="Disordered" evidence="2">
    <location>
        <begin position="1"/>
        <end position="39"/>
    </location>
</feature>
<name>A0A9P9EY75_9HYPO</name>
<dbReference type="InterPro" id="IPR021858">
    <property type="entry name" value="Fun_TF"/>
</dbReference>
<dbReference type="GO" id="GO:0008270">
    <property type="term" value="F:zinc ion binding"/>
    <property type="evidence" value="ECO:0007669"/>
    <property type="project" value="InterPro"/>
</dbReference>
<keyword evidence="1" id="KW-0539">Nucleus</keyword>
<gene>
    <name evidence="4" type="ORF">B0J13DRAFT_552655</name>
</gene>
<organism evidence="4 5">
    <name type="scientific">Dactylonectria estremocensis</name>
    <dbReference type="NCBI Taxonomy" id="1079267"/>
    <lineage>
        <taxon>Eukaryota</taxon>
        <taxon>Fungi</taxon>
        <taxon>Dikarya</taxon>
        <taxon>Ascomycota</taxon>
        <taxon>Pezizomycotina</taxon>
        <taxon>Sordariomycetes</taxon>
        <taxon>Hypocreomycetidae</taxon>
        <taxon>Hypocreales</taxon>
        <taxon>Nectriaceae</taxon>
        <taxon>Dactylonectria</taxon>
    </lineage>
</organism>
<dbReference type="InterPro" id="IPR001138">
    <property type="entry name" value="Zn2Cys6_DnaBD"/>
</dbReference>
<dbReference type="PROSITE" id="PS00463">
    <property type="entry name" value="ZN2_CY6_FUNGAL_1"/>
    <property type="match status" value="1"/>
</dbReference>
<dbReference type="CDD" id="cd00067">
    <property type="entry name" value="GAL4"/>
    <property type="match status" value="1"/>
</dbReference>
<accession>A0A9P9EY75</accession>
<feature type="domain" description="Zn(2)-C6 fungal-type" evidence="3">
    <location>
        <begin position="40"/>
        <end position="70"/>
    </location>
</feature>
<protein>
    <recommendedName>
        <fullName evidence="3">Zn(2)-C6 fungal-type domain-containing protein</fullName>
    </recommendedName>
</protein>
<dbReference type="AlphaFoldDB" id="A0A9P9EY75"/>
<evidence type="ECO:0000259" key="3">
    <source>
        <dbReference type="PROSITE" id="PS50048"/>
    </source>
</evidence>
<dbReference type="EMBL" id="JAGMUU010000008">
    <property type="protein sequence ID" value="KAH7146788.1"/>
    <property type="molecule type" value="Genomic_DNA"/>
</dbReference>
<dbReference type="SMART" id="SM00066">
    <property type="entry name" value="GAL4"/>
    <property type="match status" value="1"/>
</dbReference>
<dbReference type="Proteomes" id="UP000717696">
    <property type="component" value="Unassembled WGS sequence"/>
</dbReference>
<proteinExistence type="predicted"/>
<dbReference type="Pfam" id="PF11951">
    <property type="entry name" value="Fungal_trans_2"/>
    <property type="match status" value="1"/>
</dbReference>
<evidence type="ECO:0000256" key="2">
    <source>
        <dbReference type="SAM" id="MobiDB-lite"/>
    </source>
</evidence>
<dbReference type="InterPro" id="IPR052400">
    <property type="entry name" value="Zn2-C6_fungal_TF"/>
</dbReference>
<dbReference type="Gene3D" id="4.10.240.10">
    <property type="entry name" value="Zn(2)-C6 fungal-type DNA-binding domain"/>
    <property type="match status" value="1"/>
</dbReference>
<feature type="region of interest" description="Disordered" evidence="2">
    <location>
        <begin position="98"/>
        <end position="124"/>
    </location>
</feature>
<dbReference type="SUPFAM" id="SSF57701">
    <property type="entry name" value="Zn2/Cys6 DNA-binding domain"/>
    <property type="match status" value="1"/>
</dbReference>
<keyword evidence="5" id="KW-1185">Reference proteome</keyword>
<comment type="caution">
    <text evidence="4">The sequence shown here is derived from an EMBL/GenBank/DDBJ whole genome shotgun (WGS) entry which is preliminary data.</text>
</comment>
<evidence type="ECO:0000313" key="4">
    <source>
        <dbReference type="EMBL" id="KAH7146788.1"/>
    </source>
</evidence>
<reference evidence="4" key="1">
    <citation type="journal article" date="2021" name="Nat. Commun.">
        <title>Genetic determinants of endophytism in the Arabidopsis root mycobiome.</title>
        <authorList>
            <person name="Mesny F."/>
            <person name="Miyauchi S."/>
            <person name="Thiergart T."/>
            <person name="Pickel B."/>
            <person name="Atanasova L."/>
            <person name="Karlsson M."/>
            <person name="Huettel B."/>
            <person name="Barry K.W."/>
            <person name="Haridas S."/>
            <person name="Chen C."/>
            <person name="Bauer D."/>
            <person name="Andreopoulos W."/>
            <person name="Pangilinan J."/>
            <person name="LaButti K."/>
            <person name="Riley R."/>
            <person name="Lipzen A."/>
            <person name="Clum A."/>
            <person name="Drula E."/>
            <person name="Henrissat B."/>
            <person name="Kohler A."/>
            <person name="Grigoriev I.V."/>
            <person name="Martin F.M."/>
            <person name="Hacquard S."/>
        </authorList>
    </citation>
    <scope>NUCLEOTIDE SEQUENCE</scope>
    <source>
        <strain evidence="4">MPI-CAGE-AT-0021</strain>
    </source>
</reference>
<dbReference type="OrthoDB" id="416217at2759"/>
<dbReference type="PANTHER" id="PTHR47657">
    <property type="entry name" value="STEROL REGULATORY ELEMENT-BINDING PROTEIN ECM22"/>
    <property type="match status" value="1"/>
</dbReference>
<dbReference type="GO" id="GO:0000981">
    <property type="term" value="F:DNA-binding transcription factor activity, RNA polymerase II-specific"/>
    <property type="evidence" value="ECO:0007669"/>
    <property type="project" value="InterPro"/>
</dbReference>
<evidence type="ECO:0000256" key="1">
    <source>
        <dbReference type="ARBA" id="ARBA00023242"/>
    </source>
</evidence>
<sequence length="443" mass="49616">MTLGNSSVAACTPETPVSNAAPSAESAGPLRRPHRKSRQGCRRCKMRRVKCDESRPACGNCYRLGILCDYFNTAYPSNNHPRGRVRIAPLRCYAPGDVSPTAPASKHQHEPEPPAPAPPSAASITSHKSYTSYTSYTSDSLVPATVGTPADRLLELRLFHHFHTMATQLSQAQNIWSTWIVDVALRTPSVMDAVLGFSAFHIRRSNDFDRLIREASHKYMARAIRSHTEQLHSGIDESNAAPIIAACAILLFHGSVNQIYLSAEAEHQLPLHWFRPFQSARTVFLAAWSWVLDTGNIGHRLEGLSATQQLISQGRNLDKFNFLLDDLNSDGLLDQETMSAYNLAVANLSYIYCSPQYTNILRFPAVVSSRFIDLLEAKDPRALAIIGYFFMLLKIARPLWWVDGVPEREFTAIMAFLPRDWWPMMDWAIQEFGWSEVGLGLKI</sequence>
<dbReference type="Pfam" id="PF00172">
    <property type="entry name" value="Zn_clus"/>
    <property type="match status" value="1"/>
</dbReference>
<dbReference type="InterPro" id="IPR036864">
    <property type="entry name" value="Zn2-C6_fun-type_DNA-bd_sf"/>
</dbReference>
<evidence type="ECO:0000313" key="5">
    <source>
        <dbReference type="Proteomes" id="UP000717696"/>
    </source>
</evidence>
<dbReference type="PANTHER" id="PTHR47657:SF14">
    <property type="entry name" value="ZN(2)-C6 FUNGAL-TYPE DOMAIN-CONTAINING PROTEIN"/>
    <property type="match status" value="1"/>
</dbReference>